<evidence type="ECO:0000256" key="5">
    <source>
        <dbReference type="PROSITE-ProRule" id="PRU00076"/>
    </source>
</evidence>
<feature type="compositionally biased region" description="Polar residues" evidence="6">
    <location>
        <begin position="1207"/>
        <end position="1227"/>
    </location>
</feature>
<keyword evidence="2" id="KW-0732">Signal</keyword>
<dbReference type="FunFam" id="2.10.25.10:FF:000038">
    <property type="entry name" value="Fibrillin 2"/>
    <property type="match status" value="5"/>
</dbReference>
<feature type="compositionally biased region" description="Polar residues" evidence="6">
    <location>
        <begin position="1500"/>
        <end position="1519"/>
    </location>
</feature>
<dbReference type="InterPro" id="IPR000152">
    <property type="entry name" value="EGF-type_Asp/Asn_hydroxyl_site"/>
</dbReference>
<feature type="region of interest" description="Disordered" evidence="6">
    <location>
        <begin position="641"/>
        <end position="660"/>
    </location>
</feature>
<dbReference type="Proteomes" id="UP000053766">
    <property type="component" value="Unassembled WGS sequence"/>
</dbReference>
<dbReference type="InterPro" id="IPR049883">
    <property type="entry name" value="NOTCH1_EGF-like"/>
</dbReference>
<feature type="compositionally biased region" description="Polar residues" evidence="6">
    <location>
        <begin position="1353"/>
        <end position="1373"/>
    </location>
</feature>
<feature type="compositionally biased region" description="Basic and acidic residues" evidence="6">
    <location>
        <begin position="615"/>
        <end position="634"/>
    </location>
</feature>
<feature type="compositionally biased region" description="Low complexity" evidence="6">
    <location>
        <begin position="906"/>
        <end position="923"/>
    </location>
</feature>
<dbReference type="PANTHER" id="PTHR24050">
    <property type="entry name" value="PA14 DOMAIN-CONTAINING PROTEIN"/>
    <property type="match status" value="1"/>
</dbReference>
<dbReference type="SUPFAM" id="SSF57196">
    <property type="entry name" value="EGF/Laminin"/>
    <property type="match status" value="4"/>
</dbReference>
<protein>
    <submittedName>
        <fullName evidence="9">Calcium binding EGF domain protein</fullName>
    </submittedName>
</protein>
<dbReference type="Pfam" id="PF07645">
    <property type="entry name" value="EGF_CA"/>
    <property type="match status" value="5"/>
</dbReference>
<keyword evidence="3" id="KW-0677">Repeat</keyword>
<evidence type="ECO:0000313" key="10">
    <source>
        <dbReference type="Proteomes" id="UP000053766"/>
    </source>
</evidence>
<feature type="compositionally biased region" description="Basic and acidic residues" evidence="6">
    <location>
        <begin position="1466"/>
        <end position="1477"/>
    </location>
</feature>
<keyword evidence="10" id="KW-1185">Reference proteome</keyword>
<dbReference type="SMART" id="SM00181">
    <property type="entry name" value="EGF"/>
    <property type="match status" value="13"/>
</dbReference>
<organism evidence="9 10">
    <name type="scientific">Dictyocaulus viviparus</name>
    <name type="common">Bovine lungworm</name>
    <dbReference type="NCBI Taxonomy" id="29172"/>
    <lineage>
        <taxon>Eukaryota</taxon>
        <taxon>Metazoa</taxon>
        <taxon>Ecdysozoa</taxon>
        <taxon>Nematoda</taxon>
        <taxon>Chromadorea</taxon>
        <taxon>Rhabditida</taxon>
        <taxon>Rhabditina</taxon>
        <taxon>Rhabditomorpha</taxon>
        <taxon>Strongyloidea</taxon>
        <taxon>Metastrongylidae</taxon>
        <taxon>Dictyocaulus</taxon>
    </lineage>
</organism>
<feature type="region of interest" description="Disordered" evidence="6">
    <location>
        <begin position="906"/>
        <end position="979"/>
    </location>
</feature>
<dbReference type="PROSITE" id="PS50026">
    <property type="entry name" value="EGF_3"/>
    <property type="match status" value="5"/>
</dbReference>
<keyword evidence="7" id="KW-0472">Membrane</keyword>
<evidence type="ECO:0000313" key="9">
    <source>
        <dbReference type="EMBL" id="KJH50297.1"/>
    </source>
</evidence>
<feature type="compositionally biased region" description="Polar residues" evidence="6">
    <location>
        <begin position="705"/>
        <end position="715"/>
    </location>
</feature>
<proteinExistence type="predicted"/>
<dbReference type="InterPro" id="IPR009030">
    <property type="entry name" value="Growth_fac_rcpt_cys_sf"/>
</dbReference>
<feature type="compositionally biased region" description="Polar residues" evidence="6">
    <location>
        <begin position="594"/>
        <end position="613"/>
    </location>
</feature>
<feature type="compositionally biased region" description="Polar residues" evidence="6">
    <location>
        <begin position="1532"/>
        <end position="1543"/>
    </location>
</feature>
<feature type="compositionally biased region" description="Low complexity" evidence="6">
    <location>
        <begin position="1086"/>
        <end position="1098"/>
    </location>
</feature>
<dbReference type="OrthoDB" id="5912995at2759"/>
<feature type="compositionally biased region" description="Polar residues" evidence="6">
    <location>
        <begin position="1572"/>
        <end position="1600"/>
    </location>
</feature>
<dbReference type="GO" id="GO:0005509">
    <property type="term" value="F:calcium ion binding"/>
    <property type="evidence" value="ECO:0007669"/>
    <property type="project" value="InterPro"/>
</dbReference>
<feature type="domain" description="EGF-like" evidence="8">
    <location>
        <begin position="1936"/>
        <end position="1977"/>
    </location>
</feature>
<comment type="caution">
    <text evidence="5">Lacks conserved residue(s) required for the propagation of feature annotation.</text>
</comment>
<evidence type="ECO:0000256" key="7">
    <source>
        <dbReference type="SAM" id="Phobius"/>
    </source>
</evidence>
<feature type="compositionally biased region" description="Low complexity" evidence="6">
    <location>
        <begin position="682"/>
        <end position="696"/>
    </location>
</feature>
<dbReference type="CDD" id="cd00054">
    <property type="entry name" value="EGF_CA"/>
    <property type="match status" value="6"/>
</dbReference>
<feature type="region of interest" description="Disordered" evidence="6">
    <location>
        <begin position="741"/>
        <end position="777"/>
    </location>
</feature>
<evidence type="ECO:0000259" key="8">
    <source>
        <dbReference type="PROSITE" id="PS50026"/>
    </source>
</evidence>
<feature type="region of interest" description="Disordered" evidence="6">
    <location>
        <begin position="675"/>
        <end position="715"/>
    </location>
</feature>
<dbReference type="SMART" id="SM00179">
    <property type="entry name" value="EGF_CA"/>
    <property type="match status" value="10"/>
</dbReference>
<feature type="domain" description="EGF-like" evidence="8">
    <location>
        <begin position="35"/>
        <end position="78"/>
    </location>
</feature>
<sequence>MDRPCHWLAHCQDTLGSHKCACFPGFHGDGYQCADIDECSMRGYSCPENSECVNLPGTYFCNCTQGFAPKGLPLERCADINECELGLHDCGENQMCQNKVGGFTCVDRCSAGYEFMNGECVDIDECRLQNQCDRRAECINTPGGYECKCDSGLTGDGKQCSPIMDCTQNEDICDRHAFCIKSLKLCFCQSGYAGDGITCNDINECVSMDNACENQKGSRCVNINGGYVCCDENVDDDRCIREHGAFCAGGCGLHAICFNQTCQCKEGFVGDPYTKCLDVNECESNEMCAGVGEWCINKLGGHICCSPNSKAIECQGLHLLKNNDGEIMLQYNDSFGEVLIQEGGTFSKSSGGTIITRQDFLQLYPNSTNLNVNRNNELLCTSYCPAHSECIEGVCRCTEGFGGNPLFGCEDIDECITLSPCPTDNGSWCVNTFGGYHCCNSSSMNTDCIGLAISAGQEGGGLHLTERGKEETFLAASMNETISDGTILHRIHKVQNISGGKIIVYKNKVETNTFDNKPRNNEVGLEIIGHPPEKGAVYNSCNSQSRSTASILETSGSGNDFTKNGMHTETSTILKTTGSSDKPKTTEDVLTTATVKQNRQRLLTLTSPQTIGKSSPEEDKNAKGSEEEKHDSSEITKSLAGNITKSEGDHKSHLGNIEKQKSKEKLLSIKLEKPVQDKEDISSQISSSLPSTISSIPDRSERDPTPTSASEVRISSNFSKKPIELSENDVGLQISLEPTTKGSFDVSKSHLKKSSASIESSGEEPEQRESSTIKGNVFNNVRRVGSTTTSEPIVNEFTERSEGRLVSKESSVFRADYGNSTNTGPAIAGEEVGFEITHNEAATKITPSVDVGLEIAHIETTTSRIPKVIIDGEPFDSSEPADGMKPNEQIPNALVRNTSTTANIFTSTQISESNTSTSSSSDRTNFERIGDNSTSMISTTTKTASHATAAHETLINEEEKEVSMPSSSSGNGGKHESDLPKEVTTKMVASSLSTVQKEVIQKGSTLSTPVASTTTSTSVKSVKSKNLFTSNVTATRDTVTLATSVPNGENISMINSNLGHNSTLPPIASSTARIKQGSSSNTAEPVNSTTASDTTTVDANREFTPFIHSTQSTTVSVPKTPKNTEIERNDGIIPNETTAADTSDINGNVSTRSLVTEISTSTGVVLEERRSTLKQHQNRMAEKKNKGTTTFDSSENTEIETNDGVKPSQTTFTETSQINESKTTRSLANEIVTSKDVVSEESSTTPTQQQNKTVEKGNRESTTFDSSENTESETSDGVKPSQTTVTDASHINKSKITVSPLAEVSTPKGDVSEKTLTTPEQHKNRMAEKGNTESTTFDSAENTETETNDGVKPSQTTFTETSQINESKTTRSLANEIVTSKDVVSEESSTTPTQQQNKTVEKGNRKSTTFDSSENTESETSDGVKPSQTTVTDASHINKSKITVSPLAEVSTPKGDVSEKTLTTPEQHKNRLVEKGNTESTTFDSAENTETETNDGVKPSRTTFTETSQINESKTTRSLANEIVTSKDVVSEESSTTPTQQKNKTVEKGNRKSTTFDSSENTESETSDGVKPSQTTVTDASHINKNKITSSPVAELSTSKDVVPEKNLTTPELHQNRMAEKGNTESTTFDSAEKLETQTNDGVKPSQITVTDASHINENKITSSPVVEVTTSKGVIREKSRITPKQHQVEMAGKVFKKTTIPVSSEDIENNSKDVTMPTHLTTSEGTVLHRDRVSEGTNTESWTLQTRDTFILTTSTSSAEEEIGESTTLKCVSGDQCGDDAYCERRTGVCRCYPGFEGTPPSSTCRDVDECAAGLHKCDRSSRCHNYIGGYACFCPMGYRKGDNGKCVGFFGDGYMCMPIEKRSCTESEWATSNCSKNHVCMVDSNGKKDCNMCKMGFQMKNGECVGRVTTHELSINFLNGAEVLANALTRLEINVNECLQPELNMCDKNANCNNLMGTYACQCKKGFRGDGYMCEDEDECLMSPCHPQAECHNIEGSFECQCPEGFQGSNENTGADIYPHVLLNWGFFAAILFFFILIF</sequence>
<dbReference type="Gene3D" id="2.10.25.10">
    <property type="entry name" value="Laminin"/>
    <property type="match status" value="8"/>
</dbReference>
<dbReference type="CDD" id="cd00053">
    <property type="entry name" value="EGF"/>
    <property type="match status" value="1"/>
</dbReference>
<name>A0A0D8Y2B0_DICVI</name>
<reference evidence="9 10" key="1">
    <citation type="submission" date="2013-11" db="EMBL/GenBank/DDBJ databases">
        <title>Draft genome of the bovine lungworm Dictyocaulus viviparus.</title>
        <authorList>
            <person name="Mitreva M."/>
        </authorList>
    </citation>
    <scope>NUCLEOTIDE SEQUENCE [LARGE SCALE GENOMIC DNA]</scope>
    <source>
        <strain evidence="9 10">HannoverDv2000</strain>
    </source>
</reference>
<dbReference type="SUPFAM" id="SSF57184">
    <property type="entry name" value="Growth factor receptor domain"/>
    <property type="match status" value="2"/>
</dbReference>
<evidence type="ECO:0000256" key="3">
    <source>
        <dbReference type="ARBA" id="ARBA00022737"/>
    </source>
</evidence>
<evidence type="ECO:0000256" key="4">
    <source>
        <dbReference type="ARBA" id="ARBA00023157"/>
    </source>
</evidence>
<feature type="domain" description="EGF-like" evidence="8">
    <location>
        <begin position="1808"/>
        <end position="1849"/>
    </location>
</feature>
<feature type="compositionally biased region" description="Polar residues" evidence="6">
    <location>
        <begin position="1107"/>
        <end position="1121"/>
    </location>
</feature>
<dbReference type="EMBL" id="KN716210">
    <property type="protein sequence ID" value="KJH50297.1"/>
    <property type="molecule type" value="Genomic_DNA"/>
</dbReference>
<feature type="compositionally biased region" description="Basic and acidic residues" evidence="6">
    <location>
        <begin position="646"/>
        <end position="660"/>
    </location>
</feature>
<feature type="region of interest" description="Disordered" evidence="6">
    <location>
        <begin position="1172"/>
        <end position="1629"/>
    </location>
</feature>
<keyword evidence="7" id="KW-0812">Transmembrane</keyword>
<reference evidence="10" key="2">
    <citation type="journal article" date="2016" name="Sci. Rep.">
        <title>Dictyocaulus viviparus genome, variome and transcriptome elucidate lungworm biology and support future intervention.</title>
        <authorList>
            <person name="McNulty S.N."/>
            <person name="Strube C."/>
            <person name="Rosa B.A."/>
            <person name="Martin J.C."/>
            <person name="Tyagi R."/>
            <person name="Choi Y.J."/>
            <person name="Wang Q."/>
            <person name="Hallsworth Pepin K."/>
            <person name="Zhang X."/>
            <person name="Ozersky P."/>
            <person name="Wilson R.K."/>
            <person name="Sternberg P.W."/>
            <person name="Gasser R.B."/>
            <person name="Mitreva M."/>
        </authorList>
    </citation>
    <scope>NUCLEOTIDE SEQUENCE [LARGE SCALE GENOMIC DNA]</scope>
    <source>
        <strain evidence="10">HannoverDv2000</strain>
    </source>
</reference>
<dbReference type="InterPro" id="IPR000742">
    <property type="entry name" value="EGF"/>
</dbReference>
<feature type="compositionally biased region" description="Polar residues" evidence="6">
    <location>
        <begin position="1386"/>
        <end position="1398"/>
    </location>
</feature>
<feature type="domain" description="EGF-like" evidence="8">
    <location>
        <begin position="1978"/>
        <end position="2014"/>
    </location>
</feature>
<accession>A0A0D8Y2B0</accession>
<dbReference type="PROSITE" id="PS01186">
    <property type="entry name" value="EGF_2"/>
    <property type="match status" value="5"/>
</dbReference>
<evidence type="ECO:0000256" key="1">
    <source>
        <dbReference type="ARBA" id="ARBA00022536"/>
    </source>
</evidence>
<feature type="compositionally biased region" description="Low complexity" evidence="6">
    <location>
        <begin position="938"/>
        <end position="953"/>
    </location>
</feature>
<feature type="transmembrane region" description="Helical" evidence="7">
    <location>
        <begin position="2019"/>
        <end position="2040"/>
    </location>
</feature>
<dbReference type="Pfam" id="PF12947">
    <property type="entry name" value="EGF_3"/>
    <property type="match status" value="3"/>
</dbReference>
<feature type="domain" description="EGF-like" evidence="8">
    <location>
        <begin position="122"/>
        <end position="161"/>
    </location>
</feature>
<keyword evidence="7" id="KW-1133">Transmembrane helix</keyword>
<evidence type="ECO:0000256" key="6">
    <source>
        <dbReference type="SAM" id="MobiDB-lite"/>
    </source>
</evidence>
<gene>
    <name evidence="9" type="ORF">DICVIV_03580</name>
</gene>
<keyword evidence="4" id="KW-1015">Disulfide bond</keyword>
<feature type="compositionally biased region" description="Polar residues" evidence="6">
    <location>
        <begin position="1426"/>
        <end position="1443"/>
    </location>
</feature>
<dbReference type="InterPro" id="IPR024731">
    <property type="entry name" value="NELL2-like_EGF"/>
</dbReference>
<feature type="compositionally biased region" description="Polar residues" evidence="6">
    <location>
        <begin position="1280"/>
        <end position="1297"/>
    </location>
</feature>
<feature type="compositionally biased region" description="Polar residues" evidence="6">
    <location>
        <begin position="1240"/>
        <end position="1252"/>
    </location>
</feature>
<feature type="region of interest" description="Disordered" evidence="6">
    <location>
        <begin position="1074"/>
        <end position="1127"/>
    </location>
</feature>
<dbReference type="STRING" id="29172.A0A0D8Y2B0"/>
<feature type="compositionally biased region" description="Basic and acidic residues" evidence="6">
    <location>
        <begin position="1320"/>
        <end position="1331"/>
    </location>
</feature>
<evidence type="ECO:0000256" key="2">
    <source>
        <dbReference type="ARBA" id="ARBA00022729"/>
    </source>
</evidence>
<dbReference type="PROSITE" id="PS01187">
    <property type="entry name" value="EGF_CA"/>
    <property type="match status" value="6"/>
</dbReference>
<feature type="compositionally biased region" description="Basic and acidic residues" evidence="6">
    <location>
        <begin position="1614"/>
        <end position="1623"/>
    </location>
</feature>
<feature type="region of interest" description="Disordered" evidence="6">
    <location>
        <begin position="594"/>
        <end position="635"/>
    </location>
</feature>
<feature type="compositionally biased region" description="Polar residues" evidence="6">
    <location>
        <begin position="1074"/>
        <end position="1085"/>
    </location>
</feature>
<dbReference type="InterPro" id="IPR001881">
    <property type="entry name" value="EGF-like_Ca-bd_dom"/>
</dbReference>
<dbReference type="InterPro" id="IPR018097">
    <property type="entry name" value="EGF_Ca-bd_CS"/>
</dbReference>
<dbReference type="PROSITE" id="PS00010">
    <property type="entry name" value="ASX_HYDROXYL"/>
    <property type="match status" value="5"/>
</dbReference>
<dbReference type="PANTHER" id="PTHR24050:SF28">
    <property type="entry name" value="UROMODULIN-LIKE"/>
    <property type="match status" value="1"/>
</dbReference>
<dbReference type="InterPro" id="IPR052235">
    <property type="entry name" value="Nephronectin_domain"/>
</dbReference>
<keyword evidence="1 5" id="KW-0245">EGF-like domain</keyword>